<organism evidence="1 2">
    <name type="scientific">Tardiphaga alba</name>
    <dbReference type="NCBI Taxonomy" id="340268"/>
    <lineage>
        <taxon>Bacteria</taxon>
        <taxon>Pseudomonadati</taxon>
        <taxon>Pseudomonadota</taxon>
        <taxon>Alphaproteobacteria</taxon>
        <taxon>Hyphomicrobiales</taxon>
        <taxon>Nitrobacteraceae</taxon>
        <taxon>Tardiphaga</taxon>
    </lineage>
</organism>
<dbReference type="EMBL" id="CP036498">
    <property type="protein sequence ID" value="QUS40838.1"/>
    <property type="molecule type" value="Genomic_DNA"/>
</dbReference>
<keyword evidence="2" id="KW-1185">Reference proteome</keyword>
<name>A0ABX8AAP6_9BRAD</name>
<sequence length="79" mass="9013">MAEISADLVYEVLKAVQNDISQIKHEMRDANGATNAMRGHQISMQQDVHNIYSILTRYDARLERIERRLELSDAPTLSA</sequence>
<gene>
    <name evidence="1" type="ORF">RPMA_19830</name>
</gene>
<dbReference type="RefSeq" id="WP_211909431.1">
    <property type="nucleotide sequence ID" value="NZ_CP036498.1"/>
</dbReference>
<protein>
    <submittedName>
        <fullName evidence="1">Uncharacterized protein</fullName>
    </submittedName>
</protein>
<accession>A0ABX8AAP6</accession>
<evidence type="ECO:0000313" key="2">
    <source>
        <dbReference type="Proteomes" id="UP000682843"/>
    </source>
</evidence>
<evidence type="ECO:0000313" key="1">
    <source>
        <dbReference type="EMBL" id="QUS40838.1"/>
    </source>
</evidence>
<dbReference type="Proteomes" id="UP000682843">
    <property type="component" value="Chromosome"/>
</dbReference>
<proteinExistence type="predicted"/>
<reference evidence="1 2" key="1">
    <citation type="submission" date="2019-02" db="EMBL/GenBank/DDBJ databases">
        <title>Emended description of the genus Rhodopseudomonas and description of Rhodopseudomonas albus sp. nov., a non-phototrophic, heavy-metal-tolerant bacterium isolated from garden soil.</title>
        <authorList>
            <person name="Bao Z."/>
            <person name="Cao W.W."/>
            <person name="Sato Y."/>
            <person name="Nishizawa T."/>
            <person name="Zhao J."/>
            <person name="Guo Y."/>
            <person name="Ohta H."/>
        </authorList>
    </citation>
    <scope>NUCLEOTIDE SEQUENCE [LARGE SCALE GENOMIC DNA]</scope>
    <source>
        <strain evidence="1 2">SK50-23</strain>
    </source>
</reference>